<reference evidence="1 2" key="1">
    <citation type="submission" date="2024-04" db="EMBL/GenBank/DDBJ databases">
        <title>Okeanomitos corallinicola gen. &amp; sp. nov. (Nostocales, Cyanobacteria), a new toxic marine heterocyst-forming cyanobacterium from a coral reef.</title>
        <authorList>
            <person name="Li H."/>
            <person name="Li R."/>
            <person name="Kang J."/>
            <person name="Hii K.S."/>
            <person name="Mohamed H.F."/>
            <person name="Xu X."/>
            <person name="Luo Z."/>
        </authorList>
    </citation>
    <scope>NUCLEOTIDE SEQUENCE [LARGE SCALE GENOMIC DNA]</scope>
    <source>
        <strain evidence="1 2">TIOX110</strain>
    </source>
</reference>
<organism evidence="1 2">
    <name type="scientific">Okeanomitos corallinicola TIOX110</name>
    <dbReference type="NCBI Taxonomy" id="3133117"/>
    <lineage>
        <taxon>Bacteria</taxon>
        <taxon>Bacillati</taxon>
        <taxon>Cyanobacteriota</taxon>
        <taxon>Cyanophyceae</taxon>
        <taxon>Nostocales</taxon>
        <taxon>Aphanizomenonaceae</taxon>
        <taxon>Okeanomitos</taxon>
    </lineage>
</organism>
<evidence type="ECO:0008006" key="3">
    <source>
        <dbReference type="Google" id="ProtNLM"/>
    </source>
</evidence>
<evidence type="ECO:0000313" key="1">
    <source>
        <dbReference type="EMBL" id="WZB87175.1"/>
    </source>
</evidence>
<evidence type="ECO:0000313" key="2">
    <source>
        <dbReference type="Proteomes" id="UP001483337"/>
    </source>
</evidence>
<proteinExistence type="predicted"/>
<dbReference type="Gene3D" id="3.40.50.300">
    <property type="entry name" value="P-loop containing nucleotide triphosphate hydrolases"/>
    <property type="match status" value="1"/>
</dbReference>
<dbReference type="InterPro" id="IPR027417">
    <property type="entry name" value="P-loop_NTPase"/>
</dbReference>
<sequence>MNLKNSKITNILSRRKNEFNIYLDSLLNSYKADDKFVIFSQGRTGSTLLCDLLNSHPKLHCDREILYDHVFFPNSYINGKSKNSSKSIYGFKVKIYQLTQVQKIKDPKYFLENLHKNNWKIIYLKRDNLFRHALSNLVALNKNQYHLKVSQELKEKSKINVDCELLIEIMSKREKFLKEEADVLRNIPHITITYEDDLLRQKQHQNTLNNIFDFLDIDSHLIGTTLLKIVPDNLESIIENYEEVISKVSQSQYVDFLHTKQF</sequence>
<name>A0ABZ2UUD8_9CYAN</name>
<dbReference type="EMBL" id="CP150886">
    <property type="protein sequence ID" value="WZB87175.1"/>
    <property type="molecule type" value="Genomic_DNA"/>
</dbReference>
<keyword evidence="2" id="KW-1185">Reference proteome</keyword>
<accession>A0ABZ2UUD8</accession>
<dbReference type="RefSeq" id="WP_353930089.1">
    <property type="nucleotide sequence ID" value="NZ_CP150886.1"/>
</dbReference>
<dbReference type="Proteomes" id="UP001483337">
    <property type="component" value="Chromosome"/>
</dbReference>
<protein>
    <recommendedName>
        <fullName evidence="3">Sulfotransferase domain-containing protein</fullName>
    </recommendedName>
</protein>
<dbReference type="SUPFAM" id="SSF52540">
    <property type="entry name" value="P-loop containing nucleoside triphosphate hydrolases"/>
    <property type="match status" value="1"/>
</dbReference>
<gene>
    <name evidence="1" type="ORF">WJM97_17570</name>
</gene>